<dbReference type="InterPro" id="IPR057336">
    <property type="entry name" value="GerAC_N"/>
</dbReference>
<dbReference type="NCBIfam" id="TIGR02887">
    <property type="entry name" value="spore_ger_x_C"/>
    <property type="match status" value="1"/>
</dbReference>
<keyword evidence="6" id="KW-0564">Palmitate</keyword>
<name>U2FGS3_9MOLU</name>
<comment type="similarity">
    <text evidence="2">Belongs to the GerABKC lipoprotein family.</text>
</comment>
<sequence>MRGLKIICIILISIVLTGCWDGDELEDQSYVVAMGIDKGLEEDNLVITLQIANPQVGSSDTAKAEKEPAQEIITFLVPDMVVIRDLANISVSRRITYDQMRTMIVSEELMKEGMFFNLLDSITRDPEFQRDVKLIISKEKANEFINNQKHLLETRPHKHYAFMAERWKDTGLSPETEIGHLLQRTEEDAGLYLAAYATVVKEEEKGKQDGEQTQSTQGGQESETQKSGESEDQLKLKEGQKYGKEDDYIAGEVIKKGGNPTQMIGSAVIKEGVMIGTLTGEETRLALLMRPKSEVSNWKAVYKDPLHEKKHISARLLKAGKTDIKVNIKDGKLTIDCKVKADLKILLIRSFENYISDIKLQKKLEQSIEKQLEIKAMDLVEKTQQDLNGDIFQWHLPGRKEFLTVNEYKDFNWMEQYPNAIVNVEFDISITNFGKQLDPIDADEIRE</sequence>
<dbReference type="eggNOG" id="ENOG502Z849">
    <property type="taxonomic scope" value="Bacteria"/>
</dbReference>
<evidence type="ECO:0000313" key="12">
    <source>
        <dbReference type="Proteomes" id="UP000005707"/>
    </source>
</evidence>
<feature type="compositionally biased region" description="Basic and acidic residues" evidence="8">
    <location>
        <begin position="223"/>
        <end position="234"/>
    </location>
</feature>
<dbReference type="GO" id="GO:0016020">
    <property type="term" value="C:membrane"/>
    <property type="evidence" value="ECO:0007669"/>
    <property type="project" value="UniProtKB-SubCell"/>
</dbReference>
<dbReference type="Gene3D" id="3.30.300.210">
    <property type="entry name" value="Nutrient germinant receptor protein C, domain 3"/>
    <property type="match status" value="1"/>
</dbReference>
<proteinExistence type="inferred from homology"/>
<dbReference type="Pfam" id="PF05504">
    <property type="entry name" value="Spore_GerAC"/>
    <property type="match status" value="1"/>
</dbReference>
<evidence type="ECO:0000256" key="5">
    <source>
        <dbReference type="ARBA" id="ARBA00023136"/>
    </source>
</evidence>
<dbReference type="Proteomes" id="UP000005707">
    <property type="component" value="Unassembled WGS sequence"/>
</dbReference>
<reference evidence="11 12" key="2">
    <citation type="journal article" date="2013" name="PLoS ONE">
        <title>INDIGO - INtegrated Data Warehouse of MIcrobial GenOmes with Examples from the Red Sea Extremophiles.</title>
        <authorList>
            <person name="Alam I."/>
            <person name="Antunes A."/>
            <person name="Kamau A.A."/>
            <person name="Ba Alawi W."/>
            <person name="Kalkatawi M."/>
            <person name="Stingl U."/>
            <person name="Bajic V.B."/>
        </authorList>
    </citation>
    <scope>NUCLEOTIDE SEQUENCE [LARGE SCALE GENOMIC DNA]</scope>
    <source>
        <strain evidence="11 12">SSD-17B</strain>
    </source>
</reference>
<dbReference type="PANTHER" id="PTHR35789:SF1">
    <property type="entry name" value="SPORE GERMINATION PROTEIN B3"/>
    <property type="match status" value="1"/>
</dbReference>
<evidence type="ECO:0000256" key="1">
    <source>
        <dbReference type="ARBA" id="ARBA00004635"/>
    </source>
</evidence>
<comment type="subcellular location">
    <subcellularLocation>
        <location evidence="1">Membrane</location>
        <topology evidence="1">Lipid-anchor</topology>
    </subcellularLocation>
</comment>
<dbReference type="InterPro" id="IPR038501">
    <property type="entry name" value="Spore_GerAC_C_sf"/>
</dbReference>
<feature type="compositionally biased region" description="Low complexity" evidence="8">
    <location>
        <begin position="211"/>
        <end position="222"/>
    </location>
</feature>
<dbReference type="OrthoDB" id="9816067at2"/>
<dbReference type="STRING" id="1033810.HLPCO_001964"/>
<comment type="caution">
    <text evidence="11">The sequence shown here is derived from an EMBL/GenBank/DDBJ whole genome shotgun (WGS) entry which is preliminary data.</text>
</comment>
<protein>
    <submittedName>
        <fullName evidence="11">Spore germination protein GRKC</fullName>
    </submittedName>
</protein>
<dbReference type="InterPro" id="IPR046953">
    <property type="entry name" value="Spore_GerAC-like_C"/>
</dbReference>
<gene>
    <name evidence="11" type="primary">grkc</name>
    <name evidence="11" type="ORF">HLPCO_001964</name>
</gene>
<evidence type="ECO:0000256" key="8">
    <source>
        <dbReference type="SAM" id="MobiDB-lite"/>
    </source>
</evidence>
<evidence type="ECO:0000256" key="6">
    <source>
        <dbReference type="ARBA" id="ARBA00023139"/>
    </source>
</evidence>
<dbReference type="EMBL" id="AFNU02000006">
    <property type="protein sequence ID" value="ERJ12050.1"/>
    <property type="molecule type" value="Genomic_DNA"/>
</dbReference>
<keyword evidence="5" id="KW-0472">Membrane</keyword>
<keyword evidence="12" id="KW-1185">Reference proteome</keyword>
<dbReference type="Pfam" id="PF25198">
    <property type="entry name" value="Spore_GerAC_N"/>
    <property type="match status" value="1"/>
</dbReference>
<evidence type="ECO:0000259" key="10">
    <source>
        <dbReference type="Pfam" id="PF25198"/>
    </source>
</evidence>
<dbReference type="PROSITE" id="PS51257">
    <property type="entry name" value="PROKAR_LIPOPROTEIN"/>
    <property type="match status" value="1"/>
</dbReference>
<organism evidence="11 12">
    <name type="scientific">Haloplasma contractile SSD-17B</name>
    <dbReference type="NCBI Taxonomy" id="1033810"/>
    <lineage>
        <taxon>Bacteria</taxon>
        <taxon>Bacillati</taxon>
        <taxon>Mycoplasmatota</taxon>
        <taxon>Mollicutes</taxon>
        <taxon>Haloplasmatales</taxon>
        <taxon>Haloplasmataceae</taxon>
        <taxon>Haloplasma</taxon>
    </lineage>
</organism>
<feature type="domain" description="Spore germination protein N-terminal" evidence="10">
    <location>
        <begin position="22"/>
        <end position="190"/>
    </location>
</feature>
<keyword evidence="4" id="KW-0732">Signal</keyword>
<keyword evidence="3" id="KW-0309">Germination</keyword>
<evidence type="ECO:0000256" key="2">
    <source>
        <dbReference type="ARBA" id="ARBA00007886"/>
    </source>
</evidence>
<evidence type="ECO:0000259" key="9">
    <source>
        <dbReference type="Pfam" id="PF05504"/>
    </source>
</evidence>
<accession>U2FGS3</accession>
<feature type="region of interest" description="Disordered" evidence="8">
    <location>
        <begin position="203"/>
        <end position="234"/>
    </location>
</feature>
<evidence type="ECO:0000256" key="7">
    <source>
        <dbReference type="ARBA" id="ARBA00023288"/>
    </source>
</evidence>
<evidence type="ECO:0000256" key="3">
    <source>
        <dbReference type="ARBA" id="ARBA00022544"/>
    </source>
</evidence>
<dbReference type="InParanoid" id="U2FGS3"/>
<dbReference type="InterPro" id="IPR008844">
    <property type="entry name" value="Spore_GerAC-like"/>
</dbReference>
<reference evidence="11 12" key="1">
    <citation type="journal article" date="2011" name="J. Bacteriol.">
        <title>Genome sequence of Haloplasma contractile, an unusual contractile bacterium from a deep-sea anoxic brine lake.</title>
        <authorList>
            <person name="Antunes A."/>
            <person name="Alam I."/>
            <person name="El Dorry H."/>
            <person name="Siam R."/>
            <person name="Robertson A."/>
            <person name="Bajic V.B."/>
            <person name="Stingl U."/>
        </authorList>
    </citation>
    <scope>NUCLEOTIDE SEQUENCE [LARGE SCALE GENOMIC DNA]</scope>
    <source>
        <strain evidence="11 12">SSD-17B</strain>
    </source>
</reference>
<dbReference type="GO" id="GO:0009847">
    <property type="term" value="P:spore germination"/>
    <property type="evidence" value="ECO:0007669"/>
    <property type="project" value="InterPro"/>
</dbReference>
<evidence type="ECO:0000313" key="11">
    <source>
        <dbReference type="EMBL" id="ERJ12050.1"/>
    </source>
</evidence>
<dbReference type="AlphaFoldDB" id="U2FGS3"/>
<feature type="domain" description="Spore germination GerAC-like C-terminal" evidence="9">
    <location>
        <begin position="265"/>
        <end position="434"/>
    </location>
</feature>
<dbReference type="RefSeq" id="WP_008827344.1">
    <property type="nucleotide sequence ID" value="NZ_AFNU02000006.1"/>
</dbReference>
<evidence type="ECO:0000256" key="4">
    <source>
        <dbReference type="ARBA" id="ARBA00022729"/>
    </source>
</evidence>
<keyword evidence="7" id="KW-0449">Lipoprotein</keyword>
<dbReference type="PANTHER" id="PTHR35789">
    <property type="entry name" value="SPORE GERMINATION PROTEIN B3"/>
    <property type="match status" value="1"/>
</dbReference>